<gene>
    <name evidence="3" type="ORF">PQJ73_15205</name>
</gene>
<sequence>MDSIPTAPRPQRGFVPEIDALRCFALTAIVLLHSNVVASGWGALWLFFVISGFVITRSILEHPERRPTRTAFLLGFVRRRAARILPVYVLYLSIVGGLGLLDPGSRFPEALPFLATFTYNLAGLHDPALFKVGGVGHLWSLSLEEQFYLLLPLVFAVVAPRRVVVLLLAVVALSPLIRWGESQWLGALGVPEEMRALGVFMLSPGQFDGFAAGALVAIAAHERAVTPRLAWTAVLLAVTAAALYLVVYWDHAGTPRLGLAIGAGREAIVYSVLILAAVATILAILARLPPIVWMCRPLVVRYIGRISYGGYVYHALALFAAMIALPGWIAGSPLQRLAVFAIGYTLTIALAALSFHLFERRFLDGPLGRPLRPAVAAPDAIAAGLAAPAVAGSDGRDA</sequence>
<proteinExistence type="predicted"/>
<evidence type="ECO:0000256" key="1">
    <source>
        <dbReference type="SAM" id="Phobius"/>
    </source>
</evidence>
<feature type="transmembrane region" description="Helical" evidence="1">
    <location>
        <begin position="308"/>
        <end position="331"/>
    </location>
</feature>
<dbReference type="InterPro" id="IPR002656">
    <property type="entry name" value="Acyl_transf_3_dom"/>
</dbReference>
<comment type="caution">
    <text evidence="3">The sequence shown here is derived from an EMBL/GenBank/DDBJ whole genome shotgun (WGS) entry which is preliminary data.</text>
</comment>
<dbReference type="PANTHER" id="PTHR23028:SF53">
    <property type="entry name" value="ACYL_TRANSF_3 DOMAIN-CONTAINING PROTEIN"/>
    <property type="match status" value="1"/>
</dbReference>
<feature type="transmembrane region" description="Helical" evidence="1">
    <location>
        <begin position="337"/>
        <end position="358"/>
    </location>
</feature>
<keyword evidence="1" id="KW-0812">Transmembrane</keyword>
<feature type="transmembrane region" description="Helical" evidence="1">
    <location>
        <begin position="81"/>
        <end position="101"/>
    </location>
</feature>
<reference evidence="3" key="1">
    <citation type="journal article" date="2023" name="Microbiol Resour">
        <title>Genome Sequences of Rhodoplanes serenus and Two Thermotolerant Strains, Rhodoplanes tepidamans and 'Rhodoplanes cryptolactis,' Further Refine the Genus.</title>
        <authorList>
            <person name="Rayyan A.A."/>
            <person name="Kyndt J.A."/>
        </authorList>
    </citation>
    <scope>NUCLEOTIDE SEQUENCE</scope>
    <source>
        <strain evidence="3">DSM 9987</strain>
    </source>
</reference>
<accession>A0ABT5JC57</accession>
<feature type="transmembrane region" description="Helical" evidence="1">
    <location>
        <begin position="267"/>
        <end position="288"/>
    </location>
</feature>
<keyword evidence="3" id="KW-0012">Acyltransferase</keyword>
<evidence type="ECO:0000313" key="3">
    <source>
        <dbReference type="EMBL" id="MDC7787038.1"/>
    </source>
</evidence>
<reference evidence="3" key="2">
    <citation type="submission" date="2023-02" db="EMBL/GenBank/DDBJ databases">
        <authorList>
            <person name="Rayyan A."/>
            <person name="Meyer T."/>
            <person name="Kyndt J.A."/>
        </authorList>
    </citation>
    <scope>NUCLEOTIDE SEQUENCE</scope>
    <source>
        <strain evidence="3">DSM 9987</strain>
    </source>
</reference>
<dbReference type="Proteomes" id="UP001165652">
    <property type="component" value="Unassembled WGS sequence"/>
</dbReference>
<dbReference type="InterPro" id="IPR050879">
    <property type="entry name" value="Acyltransferase_3"/>
</dbReference>
<feature type="transmembrane region" description="Helical" evidence="1">
    <location>
        <begin position="43"/>
        <end position="60"/>
    </location>
</feature>
<dbReference type="EMBL" id="JAQQLI010000022">
    <property type="protein sequence ID" value="MDC7787038.1"/>
    <property type="molecule type" value="Genomic_DNA"/>
</dbReference>
<dbReference type="RefSeq" id="WP_272777879.1">
    <property type="nucleotide sequence ID" value="NZ_JAQQLI010000022.1"/>
</dbReference>
<keyword evidence="1" id="KW-1133">Transmembrane helix</keyword>
<keyword evidence="3" id="KW-0808">Transferase</keyword>
<dbReference type="PANTHER" id="PTHR23028">
    <property type="entry name" value="ACETYLTRANSFERASE"/>
    <property type="match status" value="1"/>
</dbReference>
<keyword evidence="1" id="KW-0472">Membrane</keyword>
<evidence type="ECO:0000313" key="4">
    <source>
        <dbReference type="Proteomes" id="UP001165652"/>
    </source>
</evidence>
<feature type="transmembrane region" description="Helical" evidence="1">
    <location>
        <begin position="229"/>
        <end position="247"/>
    </location>
</feature>
<feature type="domain" description="Acyltransferase 3" evidence="2">
    <location>
        <begin position="16"/>
        <end position="353"/>
    </location>
</feature>
<dbReference type="Pfam" id="PF01757">
    <property type="entry name" value="Acyl_transf_3"/>
    <property type="match status" value="1"/>
</dbReference>
<keyword evidence="4" id="KW-1185">Reference proteome</keyword>
<name>A0ABT5JC57_RHOTP</name>
<organism evidence="3 4">
    <name type="scientific">Rhodoplanes tepidamans</name>
    <name type="common">Rhodoplanes cryptolactis</name>
    <dbReference type="NCBI Taxonomy" id="200616"/>
    <lineage>
        <taxon>Bacteria</taxon>
        <taxon>Pseudomonadati</taxon>
        <taxon>Pseudomonadota</taxon>
        <taxon>Alphaproteobacteria</taxon>
        <taxon>Hyphomicrobiales</taxon>
        <taxon>Nitrobacteraceae</taxon>
        <taxon>Rhodoplanes</taxon>
    </lineage>
</organism>
<dbReference type="GO" id="GO:0016746">
    <property type="term" value="F:acyltransferase activity"/>
    <property type="evidence" value="ECO:0007669"/>
    <property type="project" value="UniProtKB-KW"/>
</dbReference>
<evidence type="ECO:0000259" key="2">
    <source>
        <dbReference type="Pfam" id="PF01757"/>
    </source>
</evidence>
<protein>
    <submittedName>
        <fullName evidence="3">Acyltransferase</fullName>
    </submittedName>
</protein>